<dbReference type="Proteomes" id="UP001485043">
    <property type="component" value="Unassembled WGS sequence"/>
</dbReference>
<dbReference type="PROSITE" id="PS50088">
    <property type="entry name" value="ANK_REPEAT"/>
    <property type="match status" value="1"/>
</dbReference>
<sequence length="1224" mass="131313">MSKSRGRGRGGNGGRLKSGARPVSEDSRIFITAQLTAFQQSSEKELTFPPDLSNDDRAIVHDQCGKYGFVSKSFGTGPRRAVRVYKHEATEKPKQKLKALKFDMVFNDESRAALEAHFQRFPAQAAELDPLSSSALSMQNSTSQAGDASFKGAEGESSGSKGKRKGGATAAKLPARVVEGMQGRWESRIQQPQVQSVRASTAILPITSHRQEIMAAIEQNQVTLIAGETGCGKTTQVPQYILEESWGRSTGARIMCTQPRRISAISIAQRVAAERGESVGDNVGHLVRLDAKCNPSTSLVFCTNGVLLRQLTTGQGMEEVSHIVVDEIHERDRFADFLLITLRDLLPAYPKLRLILMSATLHTTLFQAYFGGCPIVTVPGFTHPVQDVYLEEVLRLTGHQSDGATLLSRMQGGGRGRAGRGPGRGRGPGGRNALQQAFPPRGPQGRAPQAPALPPDVAAEVEQAIIQAFLQASDEAFERLLEVTGAASLDDTSSLNAAVNVAYPGTGATALMAAAGHGRLTEVMALLANGADPSLKSVNGATAADWARQAGQEEVAAILQEHMDSEQAASKVAAEAAALSDYQSLTDADDVDLELIASLLRFLCSHESDLGQLNGLGSADEGAVLVFLPGWDEISRLRELLESQPPFNLPGRCQILSLHSLVPPAEQLRVFVRPPAGVRKIVLSTNIAETAVTIDDITCVINSGRVKEKSYDPYTNVSTLQTTWISQASERQRRGRAGRCQPGCCFHLYSRQRSDNLAPFQLPELQRCPLDELCLQAKLLEIGRAGPGLKVASFLGRAVEPPIDVAVTNAVRLLEDIGALEPDTEELTVLGRHLAALPLPPRIGKLLLYGILFGCLDPILTVACCMAYRDPWVLPVEPGARAAAQAAKAKLHAEAGGGSDHLAVVEAFCRWTEHRARGQERRLAAQLFLSGATLAMIDGMRTQLAGELQARGLIASIQAASGQADDTDLVRGVLACGFYPLLGCLEATGHTASSNPNKTRLVTASGEEARIHMSSAVTRMVPQSEESCSETSSEEDVASMDWADSDSISSELSSSSAAADDDDDGNDGIVDWEVHIAEQAALSKQSRRLQSTSLRLDGLQLNGDDGAVLDDQKEVKKRSKRSERKAGMMVAGPGTKQTGVLTVDRWLQFEMPCAVAGPMAALRTRLTAAFSAKVQHPHQPCPQPSQMHSRQRAWSSRRAAGAAVDRGSLVQSQHRHRAGLSMQA</sequence>
<dbReference type="Gene3D" id="1.25.40.20">
    <property type="entry name" value="Ankyrin repeat-containing domain"/>
    <property type="match status" value="1"/>
</dbReference>
<comment type="subcellular location">
    <subcellularLocation>
        <location evidence="1">Nucleus</location>
    </subcellularLocation>
</comment>
<dbReference type="InterPro" id="IPR001650">
    <property type="entry name" value="Helicase_C-like"/>
</dbReference>
<dbReference type="InterPro" id="IPR027417">
    <property type="entry name" value="P-loop_NTPase"/>
</dbReference>
<evidence type="ECO:0000256" key="8">
    <source>
        <dbReference type="ARBA" id="ARBA00060772"/>
    </source>
</evidence>
<evidence type="ECO:0000256" key="3">
    <source>
        <dbReference type="ARBA" id="ARBA00022801"/>
    </source>
</evidence>
<evidence type="ECO:0000313" key="14">
    <source>
        <dbReference type="EMBL" id="KAK9866135.1"/>
    </source>
</evidence>
<evidence type="ECO:0000259" key="12">
    <source>
        <dbReference type="PROSITE" id="PS51192"/>
    </source>
</evidence>
<evidence type="ECO:0000256" key="5">
    <source>
        <dbReference type="ARBA" id="ARBA00022840"/>
    </source>
</evidence>
<dbReference type="Pfam" id="PF00271">
    <property type="entry name" value="Helicase_C"/>
    <property type="match status" value="1"/>
</dbReference>
<dbReference type="Gene3D" id="3.40.50.300">
    <property type="entry name" value="P-loop containing nucleotide triphosphate hydrolases"/>
    <property type="match status" value="2"/>
</dbReference>
<dbReference type="GO" id="GO:0003677">
    <property type="term" value="F:DNA binding"/>
    <property type="evidence" value="ECO:0007669"/>
    <property type="project" value="UniProtKB-ARBA"/>
</dbReference>
<dbReference type="GO" id="GO:0003723">
    <property type="term" value="F:RNA binding"/>
    <property type="evidence" value="ECO:0007669"/>
    <property type="project" value="UniProtKB-KW"/>
</dbReference>
<dbReference type="SUPFAM" id="SSF48403">
    <property type="entry name" value="Ankyrin repeat"/>
    <property type="match status" value="1"/>
</dbReference>
<dbReference type="Gene3D" id="3.30.1370.50">
    <property type="entry name" value="R3H-like domain"/>
    <property type="match status" value="1"/>
</dbReference>
<dbReference type="PROSITE" id="PS51194">
    <property type="entry name" value="HELICASE_CTER"/>
    <property type="match status" value="1"/>
</dbReference>
<evidence type="ECO:0000313" key="15">
    <source>
        <dbReference type="Proteomes" id="UP001485043"/>
    </source>
</evidence>
<dbReference type="SMART" id="SM00487">
    <property type="entry name" value="DEXDc"/>
    <property type="match status" value="1"/>
</dbReference>
<feature type="region of interest" description="Disordered" evidence="10">
    <location>
        <begin position="1113"/>
        <end position="1133"/>
    </location>
</feature>
<dbReference type="PROSITE" id="PS51061">
    <property type="entry name" value="R3H"/>
    <property type="match status" value="1"/>
</dbReference>
<dbReference type="FunFam" id="1.20.120.1080:FF:000002">
    <property type="entry name" value="Putative ATP-dependent RNA helicase DHX36"/>
    <property type="match status" value="1"/>
</dbReference>
<dbReference type="InterPro" id="IPR002464">
    <property type="entry name" value="DNA/RNA_helicase_DEAH_CS"/>
</dbReference>
<dbReference type="InterPro" id="IPR011545">
    <property type="entry name" value="DEAD/DEAH_box_helicase_dom"/>
</dbReference>
<dbReference type="Gene3D" id="1.20.120.1080">
    <property type="match status" value="1"/>
</dbReference>
<evidence type="ECO:0000256" key="6">
    <source>
        <dbReference type="ARBA" id="ARBA00022884"/>
    </source>
</evidence>
<dbReference type="InterPro" id="IPR002110">
    <property type="entry name" value="Ankyrin_rpt"/>
</dbReference>
<dbReference type="Pfam" id="PF00270">
    <property type="entry name" value="DEAD"/>
    <property type="match status" value="1"/>
</dbReference>
<feature type="compositionally biased region" description="Low complexity" evidence="10">
    <location>
        <begin position="1045"/>
        <end position="1058"/>
    </location>
</feature>
<evidence type="ECO:0008006" key="16">
    <source>
        <dbReference type="Google" id="ProtNLM"/>
    </source>
</evidence>
<dbReference type="AlphaFoldDB" id="A0AAW1TBI7"/>
<feature type="region of interest" description="Disordered" evidence="10">
    <location>
        <begin position="132"/>
        <end position="171"/>
    </location>
</feature>
<dbReference type="InterPro" id="IPR036867">
    <property type="entry name" value="R3H_dom_sf"/>
</dbReference>
<dbReference type="EMBL" id="JALJOV010000186">
    <property type="protein sequence ID" value="KAK9866135.1"/>
    <property type="molecule type" value="Genomic_DNA"/>
</dbReference>
<organism evidence="14 15">
    <name type="scientific">Apatococcus fuscideae</name>
    <dbReference type="NCBI Taxonomy" id="2026836"/>
    <lineage>
        <taxon>Eukaryota</taxon>
        <taxon>Viridiplantae</taxon>
        <taxon>Chlorophyta</taxon>
        <taxon>core chlorophytes</taxon>
        <taxon>Trebouxiophyceae</taxon>
        <taxon>Chlorellales</taxon>
        <taxon>Chlorellaceae</taxon>
        <taxon>Apatococcus</taxon>
    </lineage>
</organism>
<dbReference type="SUPFAM" id="SSF52540">
    <property type="entry name" value="P-loop containing nucleoside triphosphate hydrolases"/>
    <property type="match status" value="2"/>
</dbReference>
<keyword evidence="2" id="KW-0547">Nucleotide-binding</keyword>
<feature type="region of interest" description="Disordered" evidence="10">
    <location>
        <begin position="1"/>
        <end position="25"/>
    </location>
</feature>
<dbReference type="InterPro" id="IPR048333">
    <property type="entry name" value="HA2_WH"/>
</dbReference>
<feature type="region of interest" description="Disordered" evidence="10">
    <location>
        <begin position="1175"/>
        <end position="1224"/>
    </location>
</feature>
<dbReference type="SUPFAM" id="SSF82708">
    <property type="entry name" value="R3H domain"/>
    <property type="match status" value="1"/>
</dbReference>
<dbReference type="GO" id="GO:0016787">
    <property type="term" value="F:hydrolase activity"/>
    <property type="evidence" value="ECO:0007669"/>
    <property type="project" value="UniProtKB-KW"/>
</dbReference>
<feature type="repeat" description="ANK" evidence="9">
    <location>
        <begin position="506"/>
        <end position="538"/>
    </location>
</feature>
<feature type="compositionally biased region" description="Polar residues" evidence="10">
    <location>
        <begin position="132"/>
        <end position="146"/>
    </location>
</feature>
<feature type="domain" description="Helicase C-terminal" evidence="13">
    <location>
        <begin position="612"/>
        <end position="781"/>
    </location>
</feature>
<keyword evidence="15" id="KW-1185">Reference proteome</keyword>
<comment type="caution">
    <text evidence="14">The sequence shown here is derived from an EMBL/GenBank/DDBJ whole genome shotgun (WGS) entry which is preliminary data.</text>
</comment>
<dbReference type="PROSITE" id="PS51192">
    <property type="entry name" value="HELICASE_ATP_BIND_1"/>
    <property type="match status" value="1"/>
</dbReference>
<dbReference type="FunFam" id="3.40.50.300:FF:000526">
    <property type="entry name" value="DExH-box ATP-dependent RNA helicase DExH3"/>
    <property type="match status" value="1"/>
</dbReference>
<dbReference type="SMART" id="SM00847">
    <property type="entry name" value="HA2"/>
    <property type="match status" value="1"/>
</dbReference>
<dbReference type="SMART" id="SM00393">
    <property type="entry name" value="R3H"/>
    <property type="match status" value="1"/>
</dbReference>
<dbReference type="CDD" id="cd18791">
    <property type="entry name" value="SF2_C_RHA"/>
    <property type="match status" value="1"/>
</dbReference>
<dbReference type="Pfam" id="PF04408">
    <property type="entry name" value="WHD_HA2"/>
    <property type="match status" value="1"/>
</dbReference>
<keyword evidence="4" id="KW-0347">Helicase</keyword>
<reference evidence="14 15" key="1">
    <citation type="journal article" date="2024" name="Nat. Commun.">
        <title>Phylogenomics reveals the evolutionary origins of lichenization in chlorophyte algae.</title>
        <authorList>
            <person name="Puginier C."/>
            <person name="Libourel C."/>
            <person name="Otte J."/>
            <person name="Skaloud P."/>
            <person name="Haon M."/>
            <person name="Grisel S."/>
            <person name="Petersen M."/>
            <person name="Berrin J.G."/>
            <person name="Delaux P.M."/>
            <person name="Dal Grande F."/>
            <person name="Keller J."/>
        </authorList>
    </citation>
    <scope>NUCLEOTIDE SEQUENCE [LARGE SCALE GENOMIC DNA]</scope>
    <source>
        <strain evidence="14 15">SAG 2523</strain>
    </source>
</reference>
<name>A0AAW1TBI7_9CHLO</name>
<dbReference type="Pfam" id="PF01424">
    <property type="entry name" value="R3H"/>
    <property type="match status" value="1"/>
</dbReference>
<evidence type="ECO:0000256" key="10">
    <source>
        <dbReference type="SAM" id="MobiDB-lite"/>
    </source>
</evidence>
<keyword evidence="5" id="KW-0067">ATP-binding</keyword>
<gene>
    <name evidence="14" type="ORF">WJX84_000226</name>
</gene>
<feature type="region of interest" description="Disordered" evidence="10">
    <location>
        <begin position="405"/>
        <end position="453"/>
    </location>
</feature>
<protein>
    <recommendedName>
        <fullName evidence="16">RNA helicase</fullName>
    </recommendedName>
</protein>
<dbReference type="SMART" id="SM00490">
    <property type="entry name" value="HELICc"/>
    <property type="match status" value="1"/>
</dbReference>
<dbReference type="GO" id="GO:0005634">
    <property type="term" value="C:nucleus"/>
    <property type="evidence" value="ECO:0007669"/>
    <property type="project" value="UniProtKB-SubCell"/>
</dbReference>
<evidence type="ECO:0000256" key="1">
    <source>
        <dbReference type="ARBA" id="ARBA00004123"/>
    </source>
</evidence>
<feature type="compositionally biased region" description="Low complexity" evidence="10">
    <location>
        <begin position="1184"/>
        <end position="1203"/>
    </location>
</feature>
<dbReference type="PROSITE" id="PS50297">
    <property type="entry name" value="ANK_REP_REGION"/>
    <property type="match status" value="1"/>
</dbReference>
<dbReference type="FunFam" id="3.30.1370.50:FF:000002">
    <property type="entry name" value="Immunoglobulin mu DNA-binding protein 2"/>
    <property type="match status" value="1"/>
</dbReference>
<accession>A0AAW1TBI7</accession>
<dbReference type="PANTHER" id="PTHR18934">
    <property type="entry name" value="ATP-DEPENDENT RNA HELICASE"/>
    <property type="match status" value="1"/>
</dbReference>
<feature type="domain" description="R3H" evidence="11">
    <location>
        <begin position="25"/>
        <end position="88"/>
    </location>
</feature>
<proteinExistence type="inferred from homology"/>
<evidence type="ECO:0000259" key="13">
    <source>
        <dbReference type="PROSITE" id="PS51194"/>
    </source>
</evidence>
<evidence type="ECO:0000259" key="11">
    <source>
        <dbReference type="PROSITE" id="PS51061"/>
    </source>
</evidence>
<keyword evidence="7" id="KW-0539">Nucleus</keyword>
<dbReference type="InterPro" id="IPR001374">
    <property type="entry name" value="R3H_dom"/>
</dbReference>
<dbReference type="GO" id="GO:0004386">
    <property type="term" value="F:helicase activity"/>
    <property type="evidence" value="ECO:0007669"/>
    <property type="project" value="UniProtKB-KW"/>
</dbReference>
<feature type="domain" description="Helicase ATP-binding" evidence="12">
    <location>
        <begin position="214"/>
        <end position="379"/>
    </location>
</feature>
<keyword evidence="9" id="KW-0040">ANK repeat</keyword>
<dbReference type="GO" id="GO:0005524">
    <property type="term" value="F:ATP binding"/>
    <property type="evidence" value="ECO:0007669"/>
    <property type="project" value="UniProtKB-KW"/>
</dbReference>
<dbReference type="CDD" id="cd17917">
    <property type="entry name" value="DEXHc_RHA-like"/>
    <property type="match status" value="1"/>
</dbReference>
<feature type="compositionally biased region" description="Gly residues" evidence="10">
    <location>
        <begin position="411"/>
        <end position="430"/>
    </location>
</feature>
<comment type="similarity">
    <text evidence="8">Belongs to the DExH box helicase family.</text>
</comment>
<dbReference type="PROSITE" id="PS00690">
    <property type="entry name" value="DEAH_ATP_HELICASE"/>
    <property type="match status" value="1"/>
</dbReference>
<evidence type="ECO:0000256" key="9">
    <source>
        <dbReference type="PROSITE-ProRule" id="PRU00023"/>
    </source>
</evidence>
<dbReference type="Pfam" id="PF21010">
    <property type="entry name" value="HA2_C"/>
    <property type="match status" value="1"/>
</dbReference>
<evidence type="ECO:0000256" key="2">
    <source>
        <dbReference type="ARBA" id="ARBA00022741"/>
    </source>
</evidence>
<keyword evidence="3" id="KW-0378">Hydrolase</keyword>
<dbReference type="PANTHER" id="PTHR18934:SF213">
    <property type="entry name" value="3'-5' RNA HELICASE YTHDC2"/>
    <property type="match status" value="1"/>
</dbReference>
<dbReference type="InterPro" id="IPR036770">
    <property type="entry name" value="Ankyrin_rpt-contain_sf"/>
</dbReference>
<evidence type="ECO:0000256" key="7">
    <source>
        <dbReference type="ARBA" id="ARBA00023242"/>
    </source>
</evidence>
<evidence type="ECO:0000256" key="4">
    <source>
        <dbReference type="ARBA" id="ARBA00022806"/>
    </source>
</evidence>
<dbReference type="InterPro" id="IPR007502">
    <property type="entry name" value="Helicase-assoc_dom"/>
</dbReference>
<feature type="compositionally biased region" description="Low complexity" evidence="10">
    <location>
        <begin position="148"/>
        <end position="160"/>
    </location>
</feature>
<feature type="region of interest" description="Disordered" evidence="10">
    <location>
        <begin position="1017"/>
        <end position="1066"/>
    </location>
</feature>
<dbReference type="InterPro" id="IPR014001">
    <property type="entry name" value="Helicase_ATP-bd"/>
</dbReference>
<keyword evidence="6" id="KW-0694">RNA-binding</keyword>